<protein>
    <recommendedName>
        <fullName evidence="13">Peptidase M14 domain-containing protein</fullName>
    </recommendedName>
</protein>
<dbReference type="Pfam" id="PF00246">
    <property type="entry name" value="Peptidase_M14"/>
    <property type="match status" value="1"/>
</dbReference>
<dbReference type="CDD" id="cd03860">
    <property type="entry name" value="M14_CP_A-B_like"/>
    <property type="match status" value="1"/>
</dbReference>
<evidence type="ECO:0000256" key="4">
    <source>
        <dbReference type="ARBA" id="ARBA00022670"/>
    </source>
</evidence>
<comment type="caution">
    <text evidence="14">The sequence shown here is derived from an EMBL/GenBank/DDBJ whole genome shotgun (WGS) entry which is preliminary data.</text>
</comment>
<keyword evidence="9" id="KW-0482">Metalloprotease</keyword>
<evidence type="ECO:0000256" key="6">
    <source>
        <dbReference type="ARBA" id="ARBA00022729"/>
    </source>
</evidence>
<feature type="chain" id="PRO_5044001716" description="Peptidase M14 domain-containing protein" evidence="12">
    <location>
        <begin position="18"/>
        <end position="455"/>
    </location>
</feature>
<dbReference type="GO" id="GO:0006508">
    <property type="term" value="P:proteolysis"/>
    <property type="evidence" value="ECO:0007669"/>
    <property type="project" value="UniProtKB-KW"/>
</dbReference>
<dbReference type="GO" id="GO:0005615">
    <property type="term" value="C:extracellular space"/>
    <property type="evidence" value="ECO:0007669"/>
    <property type="project" value="TreeGrafter"/>
</dbReference>
<evidence type="ECO:0000256" key="5">
    <source>
        <dbReference type="ARBA" id="ARBA00022723"/>
    </source>
</evidence>
<evidence type="ECO:0000256" key="11">
    <source>
        <dbReference type="SAM" id="MobiDB-lite"/>
    </source>
</evidence>
<dbReference type="SUPFAM" id="SSF53187">
    <property type="entry name" value="Zn-dependent exopeptidases"/>
    <property type="match status" value="1"/>
</dbReference>
<keyword evidence="3" id="KW-0121">Carboxypeptidase</keyword>
<keyword evidence="15" id="KW-1185">Reference proteome</keyword>
<feature type="signal peptide" evidence="12">
    <location>
        <begin position="1"/>
        <end position="17"/>
    </location>
</feature>
<evidence type="ECO:0000256" key="1">
    <source>
        <dbReference type="ARBA" id="ARBA00001947"/>
    </source>
</evidence>
<sequence length="455" mass="50559">MHSAIPFGLALAALTLAAPQHPITLPSSPLLYKFNVSSEHRNEFIDIAHSHDLDIWSTSSTVDIYSSNIPDALAGYPYTTSQPPQSLHTTQASIGGPWNLSSLTNSTFHQSYHPLYEIDQFIHQLASEYPHLVNVVHLGHSAEGREMLALRISSTSNTTSSAHTQKKHKHKGKDKPKEDPPKLSILLLGAQHAREWVASATSLYLAHSIISSSAEQHSLSSLLTTYDFYIIPIPNPDGYVYTWESDRFWYKNRQVLRPDAGSNECRGLDMNRNWGYKWKKRGGPDGVRGDAVEGDECTHSYPGHRPFESPEVNNIANYMSTIPNLVAFLNLRAYGQMVSTPFSYSCKRYPPDSEDLFEASLGAISALRSIHATEFTTGRLCETLYAAGGNVADWVYKRVVGAWKGRVKYVYAVHLRDTGTYGFALPAQWIRPVGEETAALVRYLAGFVGGQMGRV</sequence>
<dbReference type="PANTHER" id="PTHR11705">
    <property type="entry name" value="PROTEASE FAMILY M14 CARBOXYPEPTIDASE A,B"/>
    <property type="match status" value="1"/>
</dbReference>
<evidence type="ECO:0000256" key="12">
    <source>
        <dbReference type="SAM" id="SignalP"/>
    </source>
</evidence>
<feature type="region of interest" description="Disordered" evidence="11">
    <location>
        <begin position="154"/>
        <end position="181"/>
    </location>
</feature>
<keyword evidence="6 12" id="KW-0732">Signal</keyword>
<dbReference type="PANTHER" id="PTHR11705:SF143">
    <property type="entry name" value="SLL0236 PROTEIN"/>
    <property type="match status" value="1"/>
</dbReference>
<evidence type="ECO:0000256" key="9">
    <source>
        <dbReference type="ARBA" id="ARBA00023049"/>
    </source>
</evidence>
<evidence type="ECO:0000256" key="3">
    <source>
        <dbReference type="ARBA" id="ARBA00022645"/>
    </source>
</evidence>
<keyword evidence="7" id="KW-0378">Hydrolase</keyword>
<evidence type="ECO:0000256" key="2">
    <source>
        <dbReference type="ARBA" id="ARBA00005988"/>
    </source>
</evidence>
<dbReference type="FunFam" id="3.40.630.10:FF:000084">
    <property type="entry name" value="Carboxypeptidase B2"/>
    <property type="match status" value="1"/>
</dbReference>
<evidence type="ECO:0000313" key="14">
    <source>
        <dbReference type="EMBL" id="KAK7062712.1"/>
    </source>
</evidence>
<dbReference type="Proteomes" id="UP001383192">
    <property type="component" value="Unassembled WGS sequence"/>
</dbReference>
<proteinExistence type="inferred from homology"/>
<name>A0AAW0EED6_9AGAR</name>
<dbReference type="GO" id="GO:0008270">
    <property type="term" value="F:zinc ion binding"/>
    <property type="evidence" value="ECO:0007669"/>
    <property type="project" value="InterPro"/>
</dbReference>
<reference evidence="14 15" key="1">
    <citation type="submission" date="2024-01" db="EMBL/GenBank/DDBJ databases">
        <title>A draft genome for a cacao thread blight-causing isolate of Paramarasmius palmivorus.</title>
        <authorList>
            <person name="Baruah I.K."/>
            <person name="Bukari Y."/>
            <person name="Amoako-Attah I."/>
            <person name="Meinhardt L.W."/>
            <person name="Bailey B.A."/>
            <person name="Cohen S.P."/>
        </authorList>
    </citation>
    <scope>NUCLEOTIDE SEQUENCE [LARGE SCALE GENOMIC DNA]</scope>
    <source>
        <strain evidence="14 15">GH-12</strain>
    </source>
</reference>
<feature type="domain" description="Peptidase M14" evidence="13">
    <location>
        <begin position="111"/>
        <end position="448"/>
    </location>
</feature>
<dbReference type="PROSITE" id="PS52035">
    <property type="entry name" value="PEPTIDASE_M14"/>
    <property type="match status" value="1"/>
</dbReference>
<gene>
    <name evidence="14" type="ORF">VNI00_000200</name>
</gene>
<dbReference type="GO" id="GO:0004181">
    <property type="term" value="F:metallocarboxypeptidase activity"/>
    <property type="evidence" value="ECO:0007669"/>
    <property type="project" value="InterPro"/>
</dbReference>
<evidence type="ECO:0000256" key="8">
    <source>
        <dbReference type="ARBA" id="ARBA00022833"/>
    </source>
</evidence>
<dbReference type="AlphaFoldDB" id="A0AAW0EED6"/>
<evidence type="ECO:0000256" key="7">
    <source>
        <dbReference type="ARBA" id="ARBA00022801"/>
    </source>
</evidence>
<keyword evidence="8" id="KW-0862">Zinc</keyword>
<organism evidence="14 15">
    <name type="scientific">Paramarasmius palmivorus</name>
    <dbReference type="NCBI Taxonomy" id="297713"/>
    <lineage>
        <taxon>Eukaryota</taxon>
        <taxon>Fungi</taxon>
        <taxon>Dikarya</taxon>
        <taxon>Basidiomycota</taxon>
        <taxon>Agaricomycotina</taxon>
        <taxon>Agaricomycetes</taxon>
        <taxon>Agaricomycetidae</taxon>
        <taxon>Agaricales</taxon>
        <taxon>Marasmiineae</taxon>
        <taxon>Marasmiaceae</taxon>
        <taxon>Paramarasmius</taxon>
    </lineage>
</organism>
<keyword evidence="5" id="KW-0479">Metal-binding</keyword>
<dbReference type="SMART" id="SM00631">
    <property type="entry name" value="Zn_pept"/>
    <property type="match status" value="1"/>
</dbReference>
<keyword evidence="4" id="KW-0645">Protease</keyword>
<accession>A0AAW0EED6</accession>
<dbReference type="Gene3D" id="3.40.630.10">
    <property type="entry name" value="Zn peptidases"/>
    <property type="match status" value="1"/>
</dbReference>
<evidence type="ECO:0000313" key="15">
    <source>
        <dbReference type="Proteomes" id="UP001383192"/>
    </source>
</evidence>
<evidence type="ECO:0000259" key="13">
    <source>
        <dbReference type="PROSITE" id="PS52035"/>
    </source>
</evidence>
<dbReference type="InterPro" id="IPR000834">
    <property type="entry name" value="Peptidase_M14"/>
</dbReference>
<evidence type="ECO:0000256" key="10">
    <source>
        <dbReference type="PROSITE-ProRule" id="PRU01379"/>
    </source>
</evidence>
<feature type="compositionally biased region" description="Basic residues" evidence="11">
    <location>
        <begin position="164"/>
        <end position="174"/>
    </location>
</feature>
<comment type="cofactor">
    <cofactor evidence="1">
        <name>Zn(2+)</name>
        <dbReference type="ChEBI" id="CHEBI:29105"/>
    </cofactor>
</comment>
<dbReference type="PRINTS" id="PR00765">
    <property type="entry name" value="CRBOXYPTASEA"/>
</dbReference>
<dbReference type="EMBL" id="JAYKXP010000001">
    <property type="protein sequence ID" value="KAK7062712.1"/>
    <property type="molecule type" value="Genomic_DNA"/>
</dbReference>
<comment type="caution">
    <text evidence="10">Lacks conserved residue(s) required for the propagation of feature annotation.</text>
</comment>
<comment type="similarity">
    <text evidence="2 10">Belongs to the peptidase M14 family.</text>
</comment>